<sequence>MDEPTVKLTITPLKPAGEASKCCILIVALTSPSDIPSEAAILAAGESLLKSTSTWKPGKTYYKTVKTYSRGKELGDGAPWHCRVSEHPPTEATFDQMWAKLGTNKAENEKEYISAINKVTRVKDISPTQSIWTLHYKFPPPVQPRVFTVLQIVHLTETSPRAGVVVSIPIDLSSPEDADLAKLEEKGVKGRYVSVEQVAELENGNTEWRMATSSTAGGLIPSFLTESTMNSTIAEDVPHFMKWLHSLPSESK</sequence>
<evidence type="ECO:0000313" key="2">
    <source>
        <dbReference type="EMBL" id="KAK0503465.1"/>
    </source>
</evidence>
<dbReference type="Proteomes" id="UP001175228">
    <property type="component" value="Unassembled WGS sequence"/>
</dbReference>
<protein>
    <recommendedName>
        <fullName evidence="1">DUF3074 domain-containing protein</fullName>
    </recommendedName>
</protein>
<dbReference type="EMBL" id="JAUEPU010000004">
    <property type="protein sequence ID" value="KAK0503465.1"/>
    <property type="molecule type" value="Genomic_DNA"/>
</dbReference>
<evidence type="ECO:0000313" key="3">
    <source>
        <dbReference type="Proteomes" id="UP001175228"/>
    </source>
</evidence>
<proteinExistence type="predicted"/>
<comment type="caution">
    <text evidence="2">The sequence shown here is derived from an EMBL/GenBank/DDBJ whole genome shotgun (WGS) entry which is preliminary data.</text>
</comment>
<name>A0AA39QK44_9AGAR</name>
<dbReference type="PANTHER" id="PTHR40370">
    <property type="entry name" value="EXPRESSED PROTEIN"/>
    <property type="match status" value="1"/>
</dbReference>
<gene>
    <name evidence="2" type="ORF">EDD18DRAFT_633324</name>
</gene>
<dbReference type="Gene3D" id="3.30.530.20">
    <property type="match status" value="1"/>
</dbReference>
<accession>A0AA39QK44</accession>
<dbReference type="AlphaFoldDB" id="A0AA39QK44"/>
<dbReference type="Pfam" id="PF11274">
    <property type="entry name" value="DUF3074"/>
    <property type="match status" value="1"/>
</dbReference>
<reference evidence="2" key="1">
    <citation type="submission" date="2023-06" db="EMBL/GenBank/DDBJ databases">
        <authorList>
            <consortium name="Lawrence Berkeley National Laboratory"/>
            <person name="Ahrendt S."/>
            <person name="Sahu N."/>
            <person name="Indic B."/>
            <person name="Wong-Bajracharya J."/>
            <person name="Merenyi Z."/>
            <person name="Ke H.-M."/>
            <person name="Monk M."/>
            <person name="Kocsube S."/>
            <person name="Drula E."/>
            <person name="Lipzen A."/>
            <person name="Balint B."/>
            <person name="Henrissat B."/>
            <person name="Andreopoulos B."/>
            <person name="Martin F.M."/>
            <person name="Harder C.B."/>
            <person name="Rigling D."/>
            <person name="Ford K.L."/>
            <person name="Foster G.D."/>
            <person name="Pangilinan J."/>
            <person name="Papanicolaou A."/>
            <person name="Barry K."/>
            <person name="LaButti K."/>
            <person name="Viragh M."/>
            <person name="Koriabine M."/>
            <person name="Yan M."/>
            <person name="Riley R."/>
            <person name="Champramary S."/>
            <person name="Plett K.L."/>
            <person name="Tsai I.J."/>
            <person name="Slot J."/>
            <person name="Sipos G."/>
            <person name="Plett J."/>
            <person name="Nagy L.G."/>
            <person name="Grigoriev I.V."/>
        </authorList>
    </citation>
    <scope>NUCLEOTIDE SEQUENCE</scope>
    <source>
        <strain evidence="2">HWK02</strain>
    </source>
</reference>
<dbReference type="SUPFAM" id="SSF55961">
    <property type="entry name" value="Bet v1-like"/>
    <property type="match status" value="1"/>
</dbReference>
<dbReference type="InterPro" id="IPR023393">
    <property type="entry name" value="START-like_dom_sf"/>
</dbReference>
<feature type="domain" description="DUF3074" evidence="1">
    <location>
        <begin position="80"/>
        <end position="244"/>
    </location>
</feature>
<organism evidence="2 3">
    <name type="scientific">Armillaria luteobubalina</name>
    <dbReference type="NCBI Taxonomy" id="153913"/>
    <lineage>
        <taxon>Eukaryota</taxon>
        <taxon>Fungi</taxon>
        <taxon>Dikarya</taxon>
        <taxon>Basidiomycota</taxon>
        <taxon>Agaricomycotina</taxon>
        <taxon>Agaricomycetes</taxon>
        <taxon>Agaricomycetidae</taxon>
        <taxon>Agaricales</taxon>
        <taxon>Marasmiineae</taxon>
        <taxon>Physalacriaceae</taxon>
        <taxon>Armillaria</taxon>
    </lineage>
</organism>
<keyword evidence="3" id="KW-1185">Reference proteome</keyword>
<dbReference type="PANTHER" id="PTHR40370:SF1">
    <property type="entry name" value="DUF3074 DOMAIN-CONTAINING PROTEIN"/>
    <property type="match status" value="1"/>
</dbReference>
<evidence type="ECO:0000259" key="1">
    <source>
        <dbReference type="Pfam" id="PF11274"/>
    </source>
</evidence>
<dbReference type="InterPro" id="IPR024500">
    <property type="entry name" value="DUF3074"/>
</dbReference>